<evidence type="ECO:0000256" key="1">
    <source>
        <dbReference type="SAM" id="MobiDB-lite"/>
    </source>
</evidence>
<name>X6MEG9_RETFI</name>
<dbReference type="EMBL" id="ASPP01022000">
    <property type="protein sequence ID" value="ETO11817.1"/>
    <property type="molecule type" value="Genomic_DNA"/>
</dbReference>
<protein>
    <submittedName>
        <fullName evidence="2">Uncharacterized protein</fullName>
    </submittedName>
</protein>
<proteinExistence type="predicted"/>
<comment type="caution">
    <text evidence="2">The sequence shown here is derived from an EMBL/GenBank/DDBJ whole genome shotgun (WGS) entry which is preliminary data.</text>
</comment>
<sequence length="239" mass="26289">GNVGPFQYADPLKGLFTTLQSQSKLIDLQQQQLNEQSNKYIDRKVPKKRESEPQYRKKEPKKAHQQSGLEQPLFPSLGNNVNTSWDYQQSLTDAMFLFGASKSIGIFGNERQISESKNKTDSTLLFGEPLKSSAVSMEVQATTETTTTKAATCEACGYSKLKYQEFFQLNQVGSQKLSKDDKLEVVIQSSLTGSGFGSCGTASDIALEDALTSVFCADTEAEAEVDTVAIKLVKKESQI</sequence>
<feature type="non-terminal residue" evidence="2">
    <location>
        <position position="1"/>
    </location>
</feature>
<evidence type="ECO:0000313" key="2">
    <source>
        <dbReference type="EMBL" id="ETO11817.1"/>
    </source>
</evidence>
<reference evidence="2 3" key="1">
    <citation type="journal article" date="2013" name="Curr. Biol.">
        <title>The Genome of the Foraminiferan Reticulomyxa filosa.</title>
        <authorList>
            <person name="Glockner G."/>
            <person name="Hulsmann N."/>
            <person name="Schleicher M."/>
            <person name="Noegel A.A."/>
            <person name="Eichinger L."/>
            <person name="Gallinger C."/>
            <person name="Pawlowski J."/>
            <person name="Sierra R."/>
            <person name="Euteneuer U."/>
            <person name="Pillet L."/>
            <person name="Moustafa A."/>
            <person name="Platzer M."/>
            <person name="Groth M."/>
            <person name="Szafranski K."/>
            <person name="Schliwa M."/>
        </authorList>
    </citation>
    <scope>NUCLEOTIDE SEQUENCE [LARGE SCALE GENOMIC DNA]</scope>
</reference>
<keyword evidence="3" id="KW-1185">Reference proteome</keyword>
<feature type="region of interest" description="Disordered" evidence="1">
    <location>
        <begin position="36"/>
        <end position="75"/>
    </location>
</feature>
<gene>
    <name evidence="2" type="ORF">RFI_25560</name>
</gene>
<organism evidence="2 3">
    <name type="scientific">Reticulomyxa filosa</name>
    <dbReference type="NCBI Taxonomy" id="46433"/>
    <lineage>
        <taxon>Eukaryota</taxon>
        <taxon>Sar</taxon>
        <taxon>Rhizaria</taxon>
        <taxon>Retaria</taxon>
        <taxon>Foraminifera</taxon>
        <taxon>Monothalamids</taxon>
        <taxon>Reticulomyxidae</taxon>
        <taxon>Reticulomyxa</taxon>
    </lineage>
</organism>
<feature type="compositionally biased region" description="Basic and acidic residues" evidence="1">
    <location>
        <begin position="40"/>
        <end position="57"/>
    </location>
</feature>
<accession>X6MEG9</accession>
<evidence type="ECO:0000313" key="3">
    <source>
        <dbReference type="Proteomes" id="UP000023152"/>
    </source>
</evidence>
<dbReference type="AlphaFoldDB" id="X6MEG9"/>
<dbReference type="Proteomes" id="UP000023152">
    <property type="component" value="Unassembled WGS sequence"/>
</dbReference>